<gene>
    <name evidence="2" type="ORF">J2851_000399</name>
</gene>
<keyword evidence="3" id="KW-1185">Reference proteome</keyword>
<organism evidence="2 3">
    <name type="scientific">Azospirillum rugosum</name>
    <dbReference type="NCBI Taxonomy" id="416170"/>
    <lineage>
        <taxon>Bacteria</taxon>
        <taxon>Pseudomonadati</taxon>
        <taxon>Pseudomonadota</taxon>
        <taxon>Alphaproteobacteria</taxon>
        <taxon>Rhodospirillales</taxon>
        <taxon>Azospirillaceae</taxon>
        <taxon>Azospirillum</taxon>
    </lineage>
</organism>
<dbReference type="Proteomes" id="UP000781958">
    <property type="component" value="Unassembled WGS sequence"/>
</dbReference>
<sequence>MPTPGDVFGEIGVVVAVFLTLACAATVLLDAFGL</sequence>
<comment type="caution">
    <text evidence="2">The sequence shown here is derived from an EMBL/GenBank/DDBJ whole genome shotgun (WGS) entry which is preliminary data.</text>
</comment>
<evidence type="ECO:0000313" key="3">
    <source>
        <dbReference type="Proteomes" id="UP000781958"/>
    </source>
</evidence>
<dbReference type="EMBL" id="JAGINP010000001">
    <property type="protein sequence ID" value="MBP2290662.1"/>
    <property type="molecule type" value="Genomic_DNA"/>
</dbReference>
<keyword evidence="1" id="KW-1133">Transmembrane helix</keyword>
<keyword evidence="1" id="KW-0472">Membrane</keyword>
<feature type="transmembrane region" description="Helical" evidence="1">
    <location>
        <begin position="12"/>
        <end position="32"/>
    </location>
</feature>
<accession>A0ABS4SFE4</accession>
<proteinExistence type="predicted"/>
<reference evidence="2 3" key="1">
    <citation type="submission" date="2021-03" db="EMBL/GenBank/DDBJ databases">
        <title>Genomic Encyclopedia of Type Strains, Phase III (KMG-III): the genomes of soil and plant-associated and newly described type strains.</title>
        <authorList>
            <person name="Whitman W."/>
        </authorList>
    </citation>
    <scope>NUCLEOTIDE SEQUENCE [LARGE SCALE GENOMIC DNA]</scope>
    <source>
        <strain evidence="2 3">IMMIB AFH-6</strain>
    </source>
</reference>
<protein>
    <submittedName>
        <fullName evidence="2">Uncharacterized protein</fullName>
    </submittedName>
</protein>
<name>A0ABS4SFE4_9PROT</name>
<evidence type="ECO:0000313" key="2">
    <source>
        <dbReference type="EMBL" id="MBP2290662.1"/>
    </source>
</evidence>
<evidence type="ECO:0000256" key="1">
    <source>
        <dbReference type="SAM" id="Phobius"/>
    </source>
</evidence>
<keyword evidence="1" id="KW-0812">Transmembrane</keyword>